<feature type="compositionally biased region" description="Basic and acidic residues" evidence="1">
    <location>
        <begin position="726"/>
        <end position="736"/>
    </location>
</feature>
<feature type="compositionally biased region" description="Polar residues" evidence="1">
    <location>
        <begin position="182"/>
        <end position="200"/>
    </location>
</feature>
<feature type="region of interest" description="Disordered" evidence="1">
    <location>
        <begin position="45"/>
        <end position="102"/>
    </location>
</feature>
<dbReference type="GO" id="GO:0004519">
    <property type="term" value="F:endonuclease activity"/>
    <property type="evidence" value="ECO:0007669"/>
    <property type="project" value="UniProtKB-KW"/>
</dbReference>
<proteinExistence type="predicted"/>
<dbReference type="GO" id="GO:0046856">
    <property type="term" value="P:phosphatidylinositol dephosphorylation"/>
    <property type="evidence" value="ECO:0007669"/>
    <property type="project" value="InterPro"/>
</dbReference>
<dbReference type="AlphaFoldDB" id="A0A0M9G121"/>
<feature type="compositionally biased region" description="Low complexity" evidence="1">
    <location>
        <begin position="208"/>
        <end position="226"/>
    </location>
</feature>
<keyword evidence="3" id="KW-0255">Endonuclease</keyword>
<dbReference type="RefSeq" id="XP_015658446.1">
    <property type="nucleotide sequence ID" value="XM_015802930.1"/>
</dbReference>
<comment type="caution">
    <text evidence="3">The sequence shown here is derived from an EMBL/GenBank/DDBJ whole genome shotgun (WGS) entry which is preliminary data.</text>
</comment>
<feature type="compositionally biased region" description="Low complexity" evidence="1">
    <location>
        <begin position="583"/>
        <end position="595"/>
    </location>
</feature>
<dbReference type="InterPro" id="IPR000300">
    <property type="entry name" value="IPPc"/>
</dbReference>
<dbReference type="PANTHER" id="PTHR11200">
    <property type="entry name" value="INOSITOL 5-PHOSPHATASE"/>
    <property type="match status" value="1"/>
</dbReference>
<evidence type="ECO:0000256" key="1">
    <source>
        <dbReference type="SAM" id="MobiDB-lite"/>
    </source>
</evidence>
<dbReference type="VEuPathDB" id="TriTrypDB:LpyrH10_09_1360"/>
<sequence length="994" mass="107479">MIERTDDAAVENFTAFVRSNLPPLPSFPETLEDGCAKVGVSSSTPAFAVSSSPLEGRRSPPPIRSMSNPRKNSATRRPLPDTPETLQNGAATTTSVAGAKSTASVTSTSFSLPAGPLPRIIANANTTVAQPSQLPLQSASPLSAPASRPPSNQDEQELPHLHDFLLHFSASSTVGHHPPHTQHLSAPLSNNYSPAIQSPNKLEEPHHSGPSSPSSRQVSPPQSSSGKAQRESPAQSSLQGQDLLDFPVPHRASGEAPDLPPRQMVRRSVASPLQHSPVLTAAAVVAVHESHGVLSADVKCTGGGGAVAGPGRSDTTRSFDAASPTTPTAPSVPPITNPRTPVDLSSPLYQRNGYADIDAAADAAAMASGLRLPDLPTRESFPVPRYCPDDLLRGEDKLWCPGKPLRIAYVTWNMANKEPRMDEVSAHCIHPNAHLVVVGTQENGPYIGTNKLQNKWARTIGDVCLGGQYELVGKHHMWAIQMLVFARKRDVAKYVSRPHASHVKTGLMNGLGGNKGGVAVGLVLSLTPKFNELSHGATTQRAVTTAPPSPRGERVRAPAGSINARPTIVSAANDGVHFPSVPRAEQAAASATTTESRSDDRGGENDAMDDDVPLSPSMMSGPPPPALLSAVVMQHDVDDDDANVYDRLMLAEISADTTGDFNDNSSVGAGLGDEAVFSPAEMVNRNASFDLSRSRQRGRRKKRHVHHRVGRKNRANGGLHNGNTRHHNEAEQRCDDDLSDGTPDGDTPNYMSLLFITAHLAAHQGAVVNRNKDYRQIVHGLRVGRRGSHRKFFKRLLRQRRVLGDVEGVVSDDDNDSQWNDDSSEEDIVLLSLPVVSAIVNRGKARRDVTEEFDLTFFGGDLNYRINGTRKAIEYVIQHHRNIRSILINNDQLSLERARGAVFQGYHEGNLLFRPTYKYEVSPSNGGVTLDEYNFSRKKDRMPAYCDRVLFKKKLSSAARRVAIRLYTDVPNVRTSDHRPVVALFDVGTRAYAA</sequence>
<feature type="region of interest" description="Disordered" evidence="1">
    <location>
        <begin position="692"/>
        <end position="743"/>
    </location>
</feature>
<evidence type="ECO:0000313" key="3">
    <source>
        <dbReference type="EMBL" id="KPA80007.1"/>
    </source>
</evidence>
<feature type="region of interest" description="Disordered" evidence="1">
    <location>
        <begin position="308"/>
        <end position="342"/>
    </location>
</feature>
<protein>
    <submittedName>
        <fullName evidence="3">Putative endonuclease/exonuclease/phosphatase</fullName>
    </submittedName>
</protein>
<dbReference type="PANTHER" id="PTHR11200:SF275">
    <property type="entry name" value="LD06095P"/>
    <property type="match status" value="1"/>
</dbReference>
<dbReference type="Proteomes" id="UP000037923">
    <property type="component" value="Unassembled WGS sequence"/>
</dbReference>
<keyword evidence="4" id="KW-1185">Reference proteome</keyword>
<evidence type="ECO:0000313" key="4">
    <source>
        <dbReference type="Proteomes" id="UP000037923"/>
    </source>
</evidence>
<feature type="compositionally biased region" description="Low complexity" evidence="1">
    <location>
        <begin position="131"/>
        <end position="151"/>
    </location>
</feature>
<dbReference type="GO" id="GO:0004527">
    <property type="term" value="F:exonuclease activity"/>
    <property type="evidence" value="ECO:0007669"/>
    <property type="project" value="UniProtKB-KW"/>
</dbReference>
<dbReference type="Pfam" id="PF22669">
    <property type="entry name" value="Exo_endo_phos2"/>
    <property type="match status" value="2"/>
</dbReference>
<feature type="compositionally biased region" description="Basic residues" evidence="1">
    <location>
        <begin position="694"/>
        <end position="714"/>
    </location>
</feature>
<reference evidence="3 4" key="1">
    <citation type="submission" date="2015-07" db="EMBL/GenBank/DDBJ databases">
        <title>High-quality genome of monoxenous trypanosomatid Leptomonas pyrrhocoris.</title>
        <authorList>
            <person name="Flegontov P."/>
            <person name="Butenko A."/>
            <person name="Firsov S."/>
            <person name="Vlcek C."/>
            <person name="Logacheva M.D."/>
            <person name="Field M."/>
            <person name="Filatov D."/>
            <person name="Flegontova O."/>
            <person name="Gerasimov E."/>
            <person name="Jackson A.P."/>
            <person name="Kelly S."/>
            <person name="Opperdoes F."/>
            <person name="O'Reilly A."/>
            <person name="Votypka J."/>
            <person name="Yurchenko V."/>
            <person name="Lukes J."/>
        </authorList>
    </citation>
    <scope>NUCLEOTIDE SEQUENCE [LARGE SCALE GENOMIC DNA]</scope>
    <source>
        <strain evidence="3">H10</strain>
    </source>
</reference>
<evidence type="ECO:0000259" key="2">
    <source>
        <dbReference type="SMART" id="SM00128"/>
    </source>
</evidence>
<dbReference type="InterPro" id="IPR036691">
    <property type="entry name" value="Endo/exonu/phosph_ase_sf"/>
</dbReference>
<feature type="region of interest" description="Disordered" evidence="1">
    <location>
        <begin position="171"/>
        <end position="262"/>
    </location>
</feature>
<name>A0A0M9G121_LEPPY</name>
<keyword evidence="3" id="KW-0540">Nuclease</keyword>
<dbReference type="Gene3D" id="3.60.10.10">
    <property type="entry name" value="Endonuclease/exonuclease/phosphatase"/>
    <property type="match status" value="2"/>
</dbReference>
<keyword evidence="3" id="KW-0269">Exonuclease</keyword>
<feature type="domain" description="Inositol polyphosphate-related phosphatase" evidence="2">
    <location>
        <begin position="642"/>
        <end position="993"/>
    </location>
</feature>
<organism evidence="3 4">
    <name type="scientific">Leptomonas pyrrhocoris</name>
    <name type="common">Firebug parasite</name>
    <dbReference type="NCBI Taxonomy" id="157538"/>
    <lineage>
        <taxon>Eukaryota</taxon>
        <taxon>Discoba</taxon>
        <taxon>Euglenozoa</taxon>
        <taxon>Kinetoplastea</taxon>
        <taxon>Metakinetoplastina</taxon>
        <taxon>Trypanosomatida</taxon>
        <taxon>Trypanosomatidae</taxon>
        <taxon>Leishmaniinae</taxon>
        <taxon>Leptomonas</taxon>
    </lineage>
</organism>
<accession>A0A0M9G121</accession>
<dbReference type="SMART" id="SM00128">
    <property type="entry name" value="IPPc"/>
    <property type="match status" value="1"/>
</dbReference>
<dbReference type="OMA" id="MANKEPR"/>
<feature type="region of interest" description="Disordered" evidence="1">
    <location>
        <begin position="131"/>
        <end position="156"/>
    </location>
</feature>
<dbReference type="SUPFAM" id="SSF56219">
    <property type="entry name" value="DNase I-like"/>
    <property type="match status" value="2"/>
</dbReference>
<gene>
    <name evidence="3" type="ORF">ABB37_05036</name>
</gene>
<dbReference type="GeneID" id="26905327"/>
<keyword evidence="3" id="KW-0378">Hydrolase</keyword>
<feature type="region of interest" description="Disordered" evidence="1">
    <location>
        <begin position="535"/>
        <end position="558"/>
    </location>
</feature>
<dbReference type="EMBL" id="LGTL01000009">
    <property type="protein sequence ID" value="KPA80007.1"/>
    <property type="molecule type" value="Genomic_DNA"/>
</dbReference>
<feature type="region of interest" description="Disordered" evidence="1">
    <location>
        <begin position="583"/>
        <end position="620"/>
    </location>
</feature>
<dbReference type="GO" id="GO:0004439">
    <property type="term" value="F:phosphatidylinositol-4,5-bisphosphate 5-phosphatase activity"/>
    <property type="evidence" value="ECO:0007669"/>
    <property type="project" value="TreeGrafter"/>
</dbReference>
<dbReference type="OrthoDB" id="62798at2759"/>
<feature type="compositionally biased region" description="Polar residues" evidence="1">
    <location>
        <begin position="84"/>
        <end position="102"/>
    </location>
</feature>
<dbReference type="InterPro" id="IPR046985">
    <property type="entry name" value="IP5"/>
</dbReference>